<dbReference type="Proteomes" id="UP000035199">
    <property type="component" value="Chromosome"/>
</dbReference>
<dbReference type="OrthoDB" id="5999135at2"/>
<evidence type="ECO:0000313" key="2">
    <source>
        <dbReference type="Proteomes" id="UP000035199"/>
    </source>
</evidence>
<gene>
    <name evidence="1" type="ORF">CMUST_11340</name>
</gene>
<accession>A0A0G3GZJ4</accession>
<keyword evidence="2" id="KW-1185">Reference proteome</keyword>
<dbReference type="KEGG" id="cmv:CMUST_11340"/>
<reference evidence="2" key="2">
    <citation type="submission" date="2015-05" db="EMBL/GenBank/DDBJ databases">
        <title>Complete genome sequence of Corynebacterium mustelae DSM 45274, isolated from various tissues of a male ferret with lethal sepsis.</title>
        <authorList>
            <person name="Ruckert C."/>
            <person name="Albersmeier A."/>
            <person name="Winkler A."/>
            <person name="Tauch A."/>
        </authorList>
    </citation>
    <scope>NUCLEOTIDE SEQUENCE [LARGE SCALE GENOMIC DNA]</scope>
    <source>
        <strain evidence="2">DSM 45274</strain>
    </source>
</reference>
<dbReference type="EMBL" id="CP011542">
    <property type="protein sequence ID" value="AKK06581.1"/>
    <property type="molecule type" value="Genomic_DNA"/>
</dbReference>
<organism evidence="1 2">
    <name type="scientific">Corynebacterium mustelae</name>
    <dbReference type="NCBI Taxonomy" id="571915"/>
    <lineage>
        <taxon>Bacteria</taxon>
        <taxon>Bacillati</taxon>
        <taxon>Actinomycetota</taxon>
        <taxon>Actinomycetes</taxon>
        <taxon>Mycobacteriales</taxon>
        <taxon>Corynebacteriaceae</taxon>
        <taxon>Corynebacterium</taxon>
    </lineage>
</organism>
<dbReference type="RefSeq" id="WP_047262587.1">
    <property type="nucleotide sequence ID" value="NZ_CP011542.1"/>
</dbReference>
<dbReference type="AlphaFoldDB" id="A0A0G3GZJ4"/>
<name>A0A0G3GZJ4_9CORY</name>
<proteinExistence type="predicted"/>
<dbReference type="STRING" id="571915.CMUST_11340"/>
<reference evidence="1 2" key="1">
    <citation type="journal article" date="2015" name="Genome Announc.">
        <title>Complete Genome Sequence of the Type Strain Corynebacterium mustelae DSM 45274, Isolated from Various Tissues of a Male Ferret with Lethal Sepsis.</title>
        <authorList>
            <person name="Ruckert C."/>
            <person name="Eimer J."/>
            <person name="Winkler A."/>
            <person name="Tauch A."/>
        </authorList>
    </citation>
    <scope>NUCLEOTIDE SEQUENCE [LARGE SCALE GENOMIC DNA]</scope>
    <source>
        <strain evidence="1 2">DSM 45274</strain>
    </source>
</reference>
<evidence type="ECO:0000313" key="1">
    <source>
        <dbReference type="EMBL" id="AKK06581.1"/>
    </source>
</evidence>
<protein>
    <submittedName>
        <fullName evidence="1">Uncharacterized protein</fullName>
    </submittedName>
</protein>
<sequence length="90" mass="10052">MAQFCPELQRVLNAELQAGNSFSDGPYQADWPAHGSVFGSLEKDFSAGKRVAGSLKFTVDNDPHYGWYESCFCPVHKHMLVAGECRLEDR</sequence>
<dbReference type="PATRIC" id="fig|571915.4.peg.2424"/>